<evidence type="ECO:0000259" key="2">
    <source>
        <dbReference type="Pfam" id="PF04811"/>
    </source>
</evidence>
<dbReference type="GO" id="GO:0070971">
    <property type="term" value="C:endoplasmic reticulum exit site"/>
    <property type="evidence" value="ECO:0007669"/>
    <property type="project" value="TreeGrafter"/>
</dbReference>
<feature type="domain" description="Sec23/Sec24 helical" evidence="3">
    <location>
        <begin position="508"/>
        <end position="619"/>
    </location>
</feature>
<dbReference type="SUPFAM" id="SSF53300">
    <property type="entry name" value="vWA-like"/>
    <property type="match status" value="1"/>
</dbReference>
<dbReference type="GO" id="GO:0090110">
    <property type="term" value="P:COPII-coated vesicle cargo loading"/>
    <property type="evidence" value="ECO:0007669"/>
    <property type="project" value="TreeGrafter"/>
</dbReference>
<reference evidence="4" key="2">
    <citation type="journal article" date="2024" name="Plant">
        <title>Genomic evolution and insights into agronomic trait innovations of Sesamum species.</title>
        <authorList>
            <person name="Miao H."/>
            <person name="Wang L."/>
            <person name="Qu L."/>
            <person name="Liu H."/>
            <person name="Sun Y."/>
            <person name="Le M."/>
            <person name="Wang Q."/>
            <person name="Wei S."/>
            <person name="Zheng Y."/>
            <person name="Lin W."/>
            <person name="Duan Y."/>
            <person name="Cao H."/>
            <person name="Xiong S."/>
            <person name="Wang X."/>
            <person name="Wei L."/>
            <person name="Li C."/>
            <person name="Ma Q."/>
            <person name="Ju M."/>
            <person name="Zhao R."/>
            <person name="Li G."/>
            <person name="Mu C."/>
            <person name="Tian Q."/>
            <person name="Mei H."/>
            <person name="Zhang T."/>
            <person name="Gao T."/>
            <person name="Zhang H."/>
        </authorList>
    </citation>
    <scope>NUCLEOTIDE SEQUENCE</scope>
    <source>
        <strain evidence="4">G02</strain>
    </source>
</reference>
<dbReference type="InterPro" id="IPR006900">
    <property type="entry name" value="Sec23/24_helical_dom"/>
</dbReference>
<dbReference type="InterPro" id="IPR036175">
    <property type="entry name" value="Sec23/24_helical_dom_sf"/>
</dbReference>
<dbReference type="Gene3D" id="3.40.50.410">
    <property type="entry name" value="von Willebrand factor, type A domain"/>
    <property type="match status" value="1"/>
</dbReference>
<dbReference type="GO" id="GO:0008270">
    <property type="term" value="F:zinc ion binding"/>
    <property type="evidence" value="ECO:0007669"/>
    <property type="project" value="InterPro"/>
</dbReference>
<dbReference type="AlphaFoldDB" id="A0AAW2W7W3"/>
<dbReference type="PANTHER" id="PTHR13803:SF17">
    <property type="entry name" value="PROTEIN TRANSPORT PROTEIN SEC24"/>
    <property type="match status" value="1"/>
</dbReference>
<dbReference type="Gene3D" id="2.30.30.380">
    <property type="entry name" value="Zn-finger domain of Sec23/24"/>
    <property type="match status" value="1"/>
</dbReference>
<evidence type="ECO:0008006" key="5">
    <source>
        <dbReference type="Google" id="ProtNLM"/>
    </source>
</evidence>
<gene>
    <name evidence="4" type="ORF">Sradi_0337100</name>
</gene>
<feature type="domain" description="Sec23/Sec24 trunk" evidence="2">
    <location>
        <begin position="119"/>
        <end position="371"/>
    </location>
</feature>
<dbReference type="SUPFAM" id="SSF81995">
    <property type="entry name" value="beta-sandwich domain of Sec23/24"/>
    <property type="match status" value="1"/>
</dbReference>
<dbReference type="Pfam" id="PF04815">
    <property type="entry name" value="Sec23_helical"/>
    <property type="match status" value="1"/>
</dbReference>
<reference evidence="4" key="1">
    <citation type="submission" date="2020-06" db="EMBL/GenBank/DDBJ databases">
        <authorList>
            <person name="Li T."/>
            <person name="Hu X."/>
            <person name="Zhang T."/>
            <person name="Song X."/>
            <person name="Zhang H."/>
            <person name="Dai N."/>
            <person name="Sheng W."/>
            <person name="Hou X."/>
            <person name="Wei L."/>
        </authorList>
    </citation>
    <scope>NUCLEOTIDE SEQUENCE</scope>
    <source>
        <strain evidence="4">G02</strain>
        <tissue evidence="4">Leaf</tissue>
    </source>
</reference>
<feature type="region of interest" description="Disordered" evidence="1">
    <location>
        <begin position="851"/>
        <end position="893"/>
    </location>
</feature>
<dbReference type="EMBL" id="JACGWJ010000002">
    <property type="protein sequence ID" value="KAL0436292.1"/>
    <property type="molecule type" value="Genomic_DNA"/>
</dbReference>
<evidence type="ECO:0000313" key="4">
    <source>
        <dbReference type="EMBL" id="KAL0436292.1"/>
    </source>
</evidence>
<feature type="compositionally biased region" description="Low complexity" evidence="1">
    <location>
        <begin position="867"/>
        <end position="877"/>
    </location>
</feature>
<accession>A0AAW2W7W3</accession>
<dbReference type="PANTHER" id="PTHR13803">
    <property type="entry name" value="SEC24-RELATED PROTEIN"/>
    <property type="match status" value="1"/>
</dbReference>
<dbReference type="Gene3D" id="1.20.120.730">
    <property type="entry name" value="Sec23/Sec24 helical domain"/>
    <property type="match status" value="1"/>
</dbReference>
<proteinExistence type="predicted"/>
<dbReference type="InterPro" id="IPR006896">
    <property type="entry name" value="Sec23/24_trunk_dom"/>
</dbReference>
<dbReference type="InterPro" id="IPR050550">
    <property type="entry name" value="SEC23_SEC24_subfamily"/>
</dbReference>
<dbReference type="SUPFAM" id="SSF81811">
    <property type="entry name" value="Helical domain of Sec23/24"/>
    <property type="match status" value="1"/>
</dbReference>
<organism evidence="4">
    <name type="scientific">Sesamum radiatum</name>
    <name type="common">Black benniseed</name>
    <dbReference type="NCBI Taxonomy" id="300843"/>
    <lineage>
        <taxon>Eukaryota</taxon>
        <taxon>Viridiplantae</taxon>
        <taxon>Streptophyta</taxon>
        <taxon>Embryophyta</taxon>
        <taxon>Tracheophyta</taxon>
        <taxon>Spermatophyta</taxon>
        <taxon>Magnoliopsida</taxon>
        <taxon>eudicotyledons</taxon>
        <taxon>Gunneridae</taxon>
        <taxon>Pentapetalae</taxon>
        <taxon>asterids</taxon>
        <taxon>lamiids</taxon>
        <taxon>Lamiales</taxon>
        <taxon>Pedaliaceae</taxon>
        <taxon>Sesamum</taxon>
    </lineage>
</organism>
<comment type="caution">
    <text evidence="4">The sequence shown here is derived from an EMBL/GenBank/DDBJ whole genome shotgun (WGS) entry which is preliminary data.</text>
</comment>
<dbReference type="Pfam" id="PF04811">
    <property type="entry name" value="Sec23_trunk"/>
    <property type="match status" value="1"/>
</dbReference>
<evidence type="ECO:0000256" key="1">
    <source>
        <dbReference type="SAM" id="MobiDB-lite"/>
    </source>
</evidence>
<dbReference type="InterPro" id="IPR036465">
    <property type="entry name" value="vWFA_dom_sf"/>
</dbReference>
<dbReference type="SUPFAM" id="SSF82919">
    <property type="entry name" value="Zn-finger domain of Sec23/24"/>
    <property type="match status" value="1"/>
</dbReference>
<dbReference type="InterPro" id="IPR036174">
    <property type="entry name" value="Znf_Sec23_Sec24_sf"/>
</dbReference>
<dbReference type="GO" id="GO:0000149">
    <property type="term" value="F:SNARE binding"/>
    <property type="evidence" value="ECO:0007669"/>
    <property type="project" value="TreeGrafter"/>
</dbReference>
<protein>
    <recommendedName>
        <fullName evidence="5">Sec23/sec24 transport family protein</fullName>
    </recommendedName>
</protein>
<evidence type="ECO:0000259" key="3">
    <source>
        <dbReference type="Pfam" id="PF04815"/>
    </source>
</evidence>
<name>A0AAW2W7W3_SESRA</name>
<dbReference type="GO" id="GO:0006886">
    <property type="term" value="P:intracellular protein transport"/>
    <property type="evidence" value="ECO:0007669"/>
    <property type="project" value="InterPro"/>
</dbReference>
<sequence>MAVRATMARFPDVPNVQEACGLPWGVTLTPFAEKDENGNSPVYGSGGELLPRCENCWAYYNNYCDREQWSWDCALCGSPNGLSTQSIIRYSLHQSCPENMASFVDLELPLEGSEDMQARPVYVAAVDLSSSEEFLELTKSALLAALEALGPGSLFGLVTFSHKIGLYDVQGLIPVVKNVFIPPDSHGKLTMELEDVMPLFSFLAPVDTCKDCIASALETLKPTTSWDQSIAVGQGADGALCDGRGFGVAIEALLNFLGSEHGNTCALARVFAFLSGPPDYGLGQQDTTQYGEQYASKGQDADCASITEQTPFYKDLAVLAVQAGICVDIFAVTDEYTDLASFKFLSIESGGSLFLYSNTDDSTLPQDMFRMLSRPYAFNCVLRLRTSSEFKLGHLFGHFFSDPQYEHVQHIICCDSFTTYAYDFDFVNDVGFSRMLGESKATDEIHSRKHPILQIAFQYTVVVPSEAFSVSGSSPKNSVKYSLKRRLRIRTLQFATAANINEIYDSVDPEVVLSILVHELILTSLEQGVWKSRMSLHEWLVNLTARCNEAFRIAEYKRGGLATAGVDVAFHQCPQLQVLPRLVFALLQNPLLRSHEEGANPDYRIYLHCLFSALEPASLNRVLYPLLVSYETPDKQAFPHLSLNGAAITRSGSPIFLLDAFTTLIVFYSSTADPALPFPPPQDCLLRTTINKLKEERCITPRLIFIKGGRDDATAFENYLIEDQVVRLSGHAVAMGFASFLDEISHRSCFLLWDEDPADSSSRSLDTQPVMSVLGGNGCEGLIYRNASESCTPNLFHGKLVRLTGKSCLSMATRIAARYISRRLSSGKVLSEEEKAAENVYIKKMEQEKLDKLARKGPKPNETPATSSGDSSGSVSDAAKPHAQSSSTPKVSTDKYRNYAVVAGIATIAAATGWYLGSRNTKPEEVED</sequence>
<dbReference type="GO" id="GO:0030127">
    <property type="term" value="C:COPII vesicle coat"/>
    <property type="evidence" value="ECO:0007669"/>
    <property type="project" value="InterPro"/>
</dbReference>